<feature type="region of interest" description="Disordered" evidence="1">
    <location>
        <begin position="63"/>
        <end position="124"/>
    </location>
</feature>
<protein>
    <submittedName>
        <fullName evidence="2">Uncharacterized protein</fullName>
    </submittedName>
</protein>
<comment type="caution">
    <text evidence="2">The sequence shown here is derived from an EMBL/GenBank/DDBJ whole genome shotgun (WGS) entry which is preliminary data.</text>
</comment>
<keyword evidence="3" id="KW-1185">Reference proteome</keyword>
<name>A0A4Z2EY31_9TELE</name>
<organism evidence="2 3">
    <name type="scientific">Liparis tanakae</name>
    <name type="common">Tanaka's snailfish</name>
    <dbReference type="NCBI Taxonomy" id="230148"/>
    <lineage>
        <taxon>Eukaryota</taxon>
        <taxon>Metazoa</taxon>
        <taxon>Chordata</taxon>
        <taxon>Craniata</taxon>
        <taxon>Vertebrata</taxon>
        <taxon>Euteleostomi</taxon>
        <taxon>Actinopterygii</taxon>
        <taxon>Neopterygii</taxon>
        <taxon>Teleostei</taxon>
        <taxon>Neoteleostei</taxon>
        <taxon>Acanthomorphata</taxon>
        <taxon>Eupercaria</taxon>
        <taxon>Perciformes</taxon>
        <taxon>Cottioidei</taxon>
        <taxon>Cottales</taxon>
        <taxon>Liparidae</taxon>
        <taxon>Liparis</taxon>
    </lineage>
</organism>
<dbReference type="AlphaFoldDB" id="A0A4Z2EY31"/>
<evidence type="ECO:0000256" key="1">
    <source>
        <dbReference type="SAM" id="MobiDB-lite"/>
    </source>
</evidence>
<feature type="compositionally biased region" description="Basic and acidic residues" evidence="1">
    <location>
        <begin position="100"/>
        <end position="113"/>
    </location>
</feature>
<feature type="region of interest" description="Disordered" evidence="1">
    <location>
        <begin position="170"/>
        <end position="199"/>
    </location>
</feature>
<reference evidence="2 3" key="1">
    <citation type="submission" date="2019-03" db="EMBL/GenBank/DDBJ databases">
        <title>First draft genome of Liparis tanakae, snailfish: a comprehensive survey of snailfish specific genes.</title>
        <authorList>
            <person name="Kim W."/>
            <person name="Song I."/>
            <person name="Jeong J.-H."/>
            <person name="Kim D."/>
            <person name="Kim S."/>
            <person name="Ryu S."/>
            <person name="Song J.Y."/>
            <person name="Lee S.K."/>
        </authorList>
    </citation>
    <scope>NUCLEOTIDE SEQUENCE [LARGE SCALE GENOMIC DNA]</scope>
    <source>
        <tissue evidence="2">Muscle</tissue>
    </source>
</reference>
<feature type="compositionally biased region" description="Basic and acidic residues" evidence="1">
    <location>
        <begin position="171"/>
        <end position="188"/>
    </location>
</feature>
<proteinExistence type="predicted"/>
<sequence>MLVKKGGGALWRLLTDMLPPPRREEAWPVCRRGAALAPRVGAEQNGAHAAQQEVEERDVHGRLAAPVGRRPQPRHAEGGAALDLEEENHEFTGSSTGGVSREEARVHVGEEGRGLPPGPECGPWRTTDARGRLLLTRGVLHQEAGGVAPLHLAALQQVHGQELALGGVDLEVTRGQREDEHGGDEHQEQGQAAGGGGRR</sequence>
<evidence type="ECO:0000313" key="2">
    <source>
        <dbReference type="EMBL" id="TNN33876.1"/>
    </source>
</evidence>
<dbReference type="EMBL" id="SRLO01002102">
    <property type="protein sequence ID" value="TNN33876.1"/>
    <property type="molecule type" value="Genomic_DNA"/>
</dbReference>
<evidence type="ECO:0000313" key="3">
    <source>
        <dbReference type="Proteomes" id="UP000314294"/>
    </source>
</evidence>
<dbReference type="Proteomes" id="UP000314294">
    <property type="component" value="Unassembled WGS sequence"/>
</dbReference>
<accession>A0A4Z2EY31</accession>
<gene>
    <name evidence="2" type="ORF">EYF80_055959</name>
</gene>